<evidence type="ECO:0000256" key="6">
    <source>
        <dbReference type="ARBA" id="ARBA00022723"/>
    </source>
</evidence>
<evidence type="ECO:0000256" key="10">
    <source>
        <dbReference type="ARBA" id="ARBA00023098"/>
    </source>
</evidence>
<dbReference type="GO" id="GO:0005576">
    <property type="term" value="C:extracellular region"/>
    <property type="evidence" value="ECO:0007669"/>
    <property type="project" value="UniProtKB-SubCell"/>
</dbReference>
<evidence type="ECO:0000256" key="1">
    <source>
        <dbReference type="ARBA" id="ARBA00000110"/>
    </source>
</evidence>
<comment type="subcellular location">
    <subcellularLocation>
        <location evidence="3">Secreted</location>
    </subcellularLocation>
</comment>
<dbReference type="SMART" id="SM00148">
    <property type="entry name" value="PLCXc"/>
    <property type="match status" value="1"/>
</dbReference>
<dbReference type="Proteomes" id="UP001054945">
    <property type="component" value="Unassembled WGS sequence"/>
</dbReference>
<keyword evidence="7 14" id="KW-0378">Hydrolase</keyword>
<dbReference type="PROSITE" id="PS50007">
    <property type="entry name" value="PIPLC_X_DOMAIN"/>
    <property type="match status" value="1"/>
</dbReference>
<dbReference type="Pfam" id="PF00388">
    <property type="entry name" value="PI-PLC-X"/>
    <property type="match status" value="1"/>
</dbReference>
<dbReference type="GO" id="GO:0048015">
    <property type="term" value="P:phosphatidylinositol-mediated signaling"/>
    <property type="evidence" value="ECO:0007669"/>
    <property type="project" value="TreeGrafter"/>
</dbReference>
<dbReference type="InterPro" id="IPR053945">
    <property type="entry name" value="PLCB1-4-like_EFh"/>
</dbReference>
<comment type="catalytic activity">
    <reaction evidence="1">
        <text>an N-(acyl)-sphingosylphosphoethanolamine = an N-(acyl)-sphingosyl-1,3-cyclic phosphate + ethanolamine</text>
        <dbReference type="Rhea" id="RHEA:60648"/>
        <dbReference type="ChEBI" id="CHEBI:57603"/>
        <dbReference type="ChEBI" id="CHEBI:143891"/>
        <dbReference type="ChEBI" id="CHEBI:143892"/>
    </reaction>
</comment>
<comment type="caution">
    <text evidence="16">The sequence shown here is derived from an EMBL/GenBank/DDBJ whole genome shotgun (WGS) entry which is preliminary data.</text>
</comment>
<evidence type="ECO:0000256" key="14">
    <source>
        <dbReference type="RuleBase" id="RU361133"/>
    </source>
</evidence>
<evidence type="ECO:0000256" key="12">
    <source>
        <dbReference type="ARBA" id="ARBA00023224"/>
    </source>
</evidence>
<keyword evidence="11" id="KW-1015">Disulfide bond</keyword>
<evidence type="ECO:0000313" key="16">
    <source>
        <dbReference type="EMBL" id="GIX88481.1"/>
    </source>
</evidence>
<dbReference type="InterPro" id="IPR000909">
    <property type="entry name" value="PLipase_C_PInositol-sp_X_dom"/>
</dbReference>
<dbReference type="InterPro" id="IPR001192">
    <property type="entry name" value="PI-PLC_fam"/>
</dbReference>
<comment type="catalytic activity">
    <reaction evidence="2 14">
        <text>a 1,2-diacyl-sn-glycero-3-phospho-(1D-myo-inositol-4,5-bisphosphate) + H2O = 1D-myo-inositol 1,4,5-trisphosphate + a 1,2-diacyl-sn-glycerol + H(+)</text>
        <dbReference type="Rhea" id="RHEA:33179"/>
        <dbReference type="ChEBI" id="CHEBI:15377"/>
        <dbReference type="ChEBI" id="CHEBI:15378"/>
        <dbReference type="ChEBI" id="CHEBI:17815"/>
        <dbReference type="ChEBI" id="CHEBI:58456"/>
        <dbReference type="ChEBI" id="CHEBI:203600"/>
        <dbReference type="EC" id="3.1.4.11"/>
    </reaction>
</comment>
<dbReference type="PRINTS" id="PR00390">
    <property type="entry name" value="PHPHLIPASEC"/>
</dbReference>
<evidence type="ECO:0000256" key="2">
    <source>
        <dbReference type="ARBA" id="ARBA00001195"/>
    </source>
</evidence>
<dbReference type="Pfam" id="PF22631">
    <property type="entry name" value="PLCB1-4-like_EFh"/>
    <property type="match status" value="1"/>
</dbReference>
<protein>
    <recommendedName>
        <fullName evidence="4 14">Phosphoinositide phospholipase C</fullName>
        <ecNumber evidence="4 14">3.1.4.11</ecNumber>
    </recommendedName>
</protein>
<dbReference type="SUPFAM" id="SSF51695">
    <property type="entry name" value="PLC-like phosphodiesterases"/>
    <property type="match status" value="1"/>
</dbReference>
<keyword evidence="10 14" id="KW-0443">Lipid metabolism</keyword>
<keyword evidence="13" id="KW-0456">Lyase</keyword>
<dbReference type="PANTHER" id="PTHR10336:SF149">
    <property type="entry name" value="1-PHOSPHATIDYLINOSITOL 4,5-BISPHOSPHATE PHOSPHODIESTERASE CLASSES I AND II"/>
    <property type="match status" value="1"/>
</dbReference>
<dbReference type="GO" id="GO:0007186">
    <property type="term" value="P:G protein-coupled receptor signaling pathway"/>
    <property type="evidence" value="ECO:0007669"/>
    <property type="project" value="TreeGrafter"/>
</dbReference>
<dbReference type="GO" id="GO:0046872">
    <property type="term" value="F:metal ion binding"/>
    <property type="evidence" value="ECO:0007669"/>
    <property type="project" value="UniProtKB-KW"/>
</dbReference>
<keyword evidence="17" id="KW-1185">Reference proteome</keyword>
<keyword evidence="6" id="KW-0479">Metal-binding</keyword>
<dbReference type="InterPro" id="IPR011992">
    <property type="entry name" value="EF-hand-dom_pair"/>
</dbReference>
<dbReference type="GO" id="GO:0016829">
    <property type="term" value="F:lyase activity"/>
    <property type="evidence" value="ECO:0007669"/>
    <property type="project" value="UniProtKB-KW"/>
</dbReference>
<evidence type="ECO:0000256" key="8">
    <source>
        <dbReference type="ARBA" id="ARBA00022842"/>
    </source>
</evidence>
<feature type="domain" description="Phosphatidylinositol-specific phospholipase C X" evidence="15">
    <location>
        <begin position="237"/>
        <end position="386"/>
    </location>
</feature>
<dbReference type="Gene3D" id="2.30.29.240">
    <property type="match status" value="1"/>
</dbReference>
<evidence type="ECO:0000256" key="11">
    <source>
        <dbReference type="ARBA" id="ARBA00023157"/>
    </source>
</evidence>
<evidence type="ECO:0000259" key="15">
    <source>
        <dbReference type="SMART" id="SM00148"/>
    </source>
</evidence>
<dbReference type="GO" id="GO:0004435">
    <property type="term" value="F:phosphatidylinositol-4,5-bisphosphate phospholipase C activity"/>
    <property type="evidence" value="ECO:0007669"/>
    <property type="project" value="UniProtKB-EC"/>
</dbReference>
<name>A0AAV4NY41_CAEEX</name>
<dbReference type="SUPFAM" id="SSF50729">
    <property type="entry name" value="PH domain-like"/>
    <property type="match status" value="1"/>
</dbReference>
<dbReference type="Gene3D" id="3.20.20.190">
    <property type="entry name" value="Phosphatidylinositol (PI) phosphodiesterase"/>
    <property type="match status" value="1"/>
</dbReference>
<keyword evidence="8" id="KW-0460">Magnesium</keyword>
<gene>
    <name evidence="16" type="primary">Plc21C</name>
    <name evidence="16" type="ORF">CEXT_142601</name>
</gene>
<dbReference type="Pfam" id="PF17787">
    <property type="entry name" value="PH_14"/>
    <property type="match status" value="1"/>
</dbReference>
<keyword evidence="12" id="KW-0807">Transducer</keyword>
<keyword evidence="5" id="KW-0964">Secreted</keyword>
<dbReference type="SUPFAM" id="SSF47473">
    <property type="entry name" value="EF-hand"/>
    <property type="match status" value="1"/>
</dbReference>
<dbReference type="InterPro" id="IPR017946">
    <property type="entry name" value="PLC-like_Pdiesterase_TIM-brl"/>
</dbReference>
<evidence type="ECO:0000256" key="13">
    <source>
        <dbReference type="ARBA" id="ARBA00023239"/>
    </source>
</evidence>
<sequence>MKRFLPLLTDQNKETEFFEISSIRDIRTGRYARVPKEGKLKDSVTMGPPDIPLEEKTVTVVYGPDLVNISFLHFCCIGREIAQVRKVNIFISGMDRRSYEDGVQFAGIECSHNYFLEKLYTKIKLMVDRDGKVPVKNVVKLFAQNREDKKRVEKALELCGVATGKNDAINPEKFSCENFLSFYRYLTGREEVDAIFERLTGSKKERHDSLLSVDGFLRYLMGAENVIVAPEKFDLNLDMDQPLSHYFINSSHNTYLTGHQLTGKSSVEIYRQCLLSGCRCVELDCWNGKYSDEEPIITHGYTVVTEVLLKSSKQLQKVLFKTSDYPVLLSFENHCSPKQQAKMAMYCTKILGDLLLTEPLPSCELRADQPLPSPNQLLRKILIKNKKKHYPKSVSSAKSTIAIEKEERAFCPSLHNPRKDKN</sequence>
<dbReference type="PANTHER" id="PTHR10336">
    <property type="entry name" value="PHOSPHOINOSITIDE-SPECIFIC PHOSPHOLIPASE C FAMILY PROTEIN"/>
    <property type="match status" value="1"/>
</dbReference>
<evidence type="ECO:0000256" key="9">
    <source>
        <dbReference type="ARBA" id="ARBA00022963"/>
    </source>
</evidence>
<dbReference type="FunFam" id="3.20.20.190:FF:000084">
    <property type="match status" value="1"/>
</dbReference>
<dbReference type="EMBL" id="BPLR01021325">
    <property type="protein sequence ID" value="GIX88481.1"/>
    <property type="molecule type" value="Genomic_DNA"/>
</dbReference>
<evidence type="ECO:0000256" key="3">
    <source>
        <dbReference type="ARBA" id="ARBA00004613"/>
    </source>
</evidence>
<accession>A0AAV4NY41</accession>
<dbReference type="GO" id="GO:0051209">
    <property type="term" value="P:release of sequestered calcium ion into cytosol"/>
    <property type="evidence" value="ECO:0007669"/>
    <property type="project" value="TreeGrafter"/>
</dbReference>
<dbReference type="GO" id="GO:0005737">
    <property type="term" value="C:cytoplasm"/>
    <property type="evidence" value="ECO:0007669"/>
    <property type="project" value="TreeGrafter"/>
</dbReference>
<dbReference type="InterPro" id="IPR037862">
    <property type="entry name" value="PLC-beta_PH"/>
</dbReference>
<organism evidence="16 17">
    <name type="scientific">Caerostris extrusa</name>
    <name type="common">Bark spider</name>
    <name type="synonym">Caerostris bankana</name>
    <dbReference type="NCBI Taxonomy" id="172846"/>
    <lineage>
        <taxon>Eukaryota</taxon>
        <taxon>Metazoa</taxon>
        <taxon>Ecdysozoa</taxon>
        <taxon>Arthropoda</taxon>
        <taxon>Chelicerata</taxon>
        <taxon>Arachnida</taxon>
        <taxon>Araneae</taxon>
        <taxon>Araneomorphae</taxon>
        <taxon>Entelegynae</taxon>
        <taxon>Araneoidea</taxon>
        <taxon>Araneidae</taxon>
        <taxon>Caerostris</taxon>
    </lineage>
</organism>
<dbReference type="GO" id="GO:0016042">
    <property type="term" value="P:lipid catabolic process"/>
    <property type="evidence" value="ECO:0007669"/>
    <property type="project" value="UniProtKB-KW"/>
</dbReference>
<evidence type="ECO:0000256" key="5">
    <source>
        <dbReference type="ARBA" id="ARBA00022525"/>
    </source>
</evidence>
<dbReference type="EC" id="3.1.4.11" evidence="4 14"/>
<proteinExistence type="predicted"/>
<dbReference type="AlphaFoldDB" id="A0AAV4NY41"/>
<keyword evidence="9 14" id="KW-0442">Lipid degradation</keyword>
<dbReference type="GO" id="GO:0046488">
    <property type="term" value="P:phosphatidylinositol metabolic process"/>
    <property type="evidence" value="ECO:0007669"/>
    <property type="project" value="TreeGrafter"/>
</dbReference>
<reference evidence="16 17" key="1">
    <citation type="submission" date="2021-06" db="EMBL/GenBank/DDBJ databases">
        <title>Caerostris extrusa draft genome.</title>
        <authorList>
            <person name="Kono N."/>
            <person name="Arakawa K."/>
        </authorList>
    </citation>
    <scope>NUCLEOTIDE SEQUENCE [LARGE SCALE GENOMIC DNA]</scope>
</reference>
<evidence type="ECO:0000256" key="7">
    <source>
        <dbReference type="ARBA" id="ARBA00022801"/>
    </source>
</evidence>
<evidence type="ECO:0000313" key="17">
    <source>
        <dbReference type="Proteomes" id="UP001054945"/>
    </source>
</evidence>
<evidence type="ECO:0000256" key="4">
    <source>
        <dbReference type="ARBA" id="ARBA00012368"/>
    </source>
</evidence>
<dbReference type="CDD" id="cd13361">
    <property type="entry name" value="PH_PLC_beta"/>
    <property type="match status" value="1"/>
</dbReference>